<dbReference type="Proteomes" id="UP000228859">
    <property type="component" value="Unassembled WGS sequence"/>
</dbReference>
<comment type="caution">
    <text evidence="1">The sequence shown here is derived from an EMBL/GenBank/DDBJ whole genome shotgun (WGS) entry which is preliminary data.</text>
</comment>
<evidence type="ECO:0000313" key="1">
    <source>
        <dbReference type="EMBL" id="DAB37821.1"/>
    </source>
</evidence>
<reference evidence="1 2" key="1">
    <citation type="journal article" date="2017" name="Front. Microbiol.">
        <title>Comparative Genomic Analysis of the Class Epsilonproteobacteria and Proposed Reclassification to Epsilonbacteraeota (phyl. nov.).</title>
        <authorList>
            <person name="Waite D.W."/>
            <person name="Vanwonterghem I."/>
            <person name="Rinke C."/>
            <person name="Parks D.H."/>
            <person name="Zhang Y."/>
            <person name="Takai K."/>
            <person name="Sievert S.M."/>
            <person name="Simon J."/>
            <person name="Campbell B.J."/>
            <person name="Hanson T.E."/>
            <person name="Woyke T."/>
            <person name="Klotz M.G."/>
            <person name="Hugenholtz P."/>
        </authorList>
    </citation>
    <scope>NUCLEOTIDE SEQUENCE [LARGE SCALE GENOMIC DNA]</scope>
    <source>
        <strain evidence="1">UBA12443</strain>
    </source>
</reference>
<dbReference type="SUPFAM" id="SSF53850">
    <property type="entry name" value="Periplasmic binding protein-like II"/>
    <property type="match status" value="1"/>
</dbReference>
<dbReference type="PANTHER" id="PTHR37945">
    <property type="entry name" value="EXTRACELLULAR TUNGSTATE BINDING PROTEIN"/>
    <property type="match status" value="1"/>
</dbReference>
<organism evidence="1 2">
    <name type="scientific">Sulfuricurvum kujiense</name>
    <dbReference type="NCBI Taxonomy" id="148813"/>
    <lineage>
        <taxon>Bacteria</taxon>
        <taxon>Pseudomonadati</taxon>
        <taxon>Campylobacterota</taxon>
        <taxon>Epsilonproteobacteria</taxon>
        <taxon>Campylobacterales</taxon>
        <taxon>Sulfurimonadaceae</taxon>
        <taxon>Sulfuricurvum</taxon>
    </lineage>
</organism>
<dbReference type="InterPro" id="IPR052738">
    <property type="entry name" value="ABC-Tungstate_binding"/>
</dbReference>
<dbReference type="PANTHER" id="PTHR37945:SF1">
    <property type="entry name" value="EXTRACELLULAR TUNGSTATE BINDING PROTEIN"/>
    <property type="match status" value="1"/>
</dbReference>
<dbReference type="AlphaFoldDB" id="A0A2D3W918"/>
<name>A0A2D3W918_9BACT</name>
<dbReference type="Gene3D" id="3.40.190.10">
    <property type="entry name" value="Periplasmic binding protein-like II"/>
    <property type="match status" value="2"/>
</dbReference>
<proteinExistence type="predicted"/>
<gene>
    <name evidence="1" type="ORF">CFH83_09110</name>
</gene>
<evidence type="ECO:0000313" key="2">
    <source>
        <dbReference type="Proteomes" id="UP000228859"/>
    </source>
</evidence>
<protein>
    <submittedName>
        <fullName evidence="1">Uncharacterized protein</fullName>
    </submittedName>
</protein>
<sequence length="284" mass="31954">MRNLLTAVTFWLIATITLSASEQPIRVAVIGGMTMSGLWQKVAESFESTHHIPLEVVITGTKHELDAYTRSHPVDLITMHSSDTMVELASEGYVEKLTPWAHNAQMIIGADTNPANLTEKEPLSSALSKIERSKAPFFIHASGGTFEVYGELAHAYSFEPEEPNLIFTAKKRGFMNDVVEKNGYTLYGVIPFVIQKQHHPRIKGFIFDDPKLRRPYLAAVGTPSKITQERYEKSLKLLNFLTSESTQKLVKDFRIEGFEDIPLFFPNTQSHSSQTTQIQTKELP</sequence>
<accession>A0A2D3W918</accession>
<dbReference type="EMBL" id="DLUI01000131">
    <property type="protein sequence ID" value="DAB37821.1"/>
    <property type="molecule type" value="Genomic_DNA"/>
</dbReference>
<dbReference type="RefSeq" id="WP_294893500.1">
    <property type="nucleotide sequence ID" value="NZ_DLUI01000131.1"/>
</dbReference>